<reference evidence="3 4" key="1">
    <citation type="submission" date="2019-03" db="EMBL/GenBank/DDBJ databases">
        <title>The genome sequence of a newly discovered highly antifungal drug resistant Aspergillus species, Aspergillus tanneri NIH 1004.</title>
        <authorList>
            <person name="Mounaud S."/>
            <person name="Singh I."/>
            <person name="Joardar V."/>
            <person name="Pakala S."/>
            <person name="Pakala S."/>
            <person name="Venepally P."/>
            <person name="Hoover J."/>
            <person name="Nierman W."/>
            <person name="Chung J."/>
            <person name="Losada L."/>
        </authorList>
    </citation>
    <scope>NUCLEOTIDE SEQUENCE [LARGE SCALE GENOMIC DNA]</scope>
    <source>
        <strain evidence="3 4">NIH1004</strain>
    </source>
</reference>
<accession>A0A4S3JGQ5</accession>
<dbReference type="EMBL" id="QUQM01000005">
    <property type="protein sequence ID" value="KAA8643638.1"/>
    <property type="molecule type" value="Genomic_DNA"/>
</dbReference>
<feature type="compositionally biased region" description="Polar residues" evidence="1">
    <location>
        <begin position="417"/>
        <end position="432"/>
    </location>
</feature>
<dbReference type="Proteomes" id="UP000324241">
    <property type="component" value="Unassembled WGS sequence"/>
</dbReference>
<feature type="region of interest" description="Disordered" evidence="1">
    <location>
        <begin position="1"/>
        <end position="21"/>
    </location>
</feature>
<sequence length="759" mass="82882">MEGSFSNVMNHTDRNDLGNPPMVIQQYARYPPALEPGLQSASSLGSAPSRLPASKSPPLNRKETPRSLQASPTGVRSGVPPASAPTTRSGPSMSPPMFDPLRQRAPRESIADQPESRSLPSRDIKDDTIDDAYVNFIFYCNPNVPLSVDTSELRKTFRSPPRSDGKSFSIFTLWELIRKLDNKELKTWISLATELGVEPPVMEKGQSTQKVQQYAVRLKLPANNAVVSDSRDGVPLEEDLALRALVPQWKPKRGRKRADERDFGLDRISKRPSLDTSVGILHPGSFPSHSATFPHSAIPFSAFPDEMEPNDPWVAASSTFTAGSSEPATSQQGQDGRWKPLDRIASPAGYPQSAIMPRGHHPPEVYMHPIEPRSAVTPSSGDKPRPKRRHGPAVSSAWPNNTGSSTGKTRGRPPNRGTVSGPFSSFPVNPNRTDPPHVQHSNVRPSPTFVVDHDSSRRFSQSQYQQSPTPLPGGRPNKLQLQVPHHSGAPVRLATPPTLMVNGVNNPSNSLKVEENQRNGALAPHQMNTTIAPNPPIPTARNGHPVNADIITEDAVRVLTSDLLRAKVTGRPAPLGAEEARSLAVTILTTLTASYSQTPFGFPVLMSALHLGLGHHFGYPGVTESTMIVHVELAPVPSALVQGAPGPDGTQSNFIYSVAHEYKHGLRFKTRVTYGDFALGKGDSNKRESISRATEELDNNITEVDSLDDAEFEVDGADGNVSEMTWKQRYMKARAQLQKKERSLSLYKRKILESVMTDI</sequence>
<feature type="compositionally biased region" description="Polar residues" evidence="1">
    <location>
        <begin position="316"/>
        <end position="334"/>
    </location>
</feature>
<dbReference type="PANTHER" id="PTHR42048:SF1">
    <property type="entry name" value="ARS-BINDING PROTEIN 2"/>
    <property type="match status" value="1"/>
</dbReference>
<protein>
    <recommendedName>
        <fullName evidence="6">ARS binding protein Abp2</fullName>
    </recommendedName>
</protein>
<dbReference type="VEuPathDB" id="FungiDB:EYZ11_005939"/>
<proteinExistence type="predicted"/>
<dbReference type="EMBL" id="SOSA01000200">
    <property type="protein sequence ID" value="THC94579.1"/>
    <property type="molecule type" value="Genomic_DNA"/>
</dbReference>
<feature type="region of interest" description="Disordered" evidence="1">
    <location>
        <begin position="34"/>
        <end position="101"/>
    </location>
</feature>
<evidence type="ECO:0000313" key="3">
    <source>
        <dbReference type="EMBL" id="THC94579.1"/>
    </source>
</evidence>
<evidence type="ECO:0000313" key="5">
    <source>
        <dbReference type="Proteomes" id="UP000324241"/>
    </source>
</evidence>
<evidence type="ECO:0000313" key="2">
    <source>
        <dbReference type="EMBL" id="KAA8643638.1"/>
    </source>
</evidence>
<name>A0A4S3JGQ5_9EURO</name>
<keyword evidence="4" id="KW-1185">Reference proteome</keyword>
<feature type="compositionally biased region" description="Low complexity" evidence="1">
    <location>
        <begin position="458"/>
        <end position="467"/>
    </location>
</feature>
<dbReference type="InterPro" id="IPR018562">
    <property type="entry name" value="ARS-binding_2"/>
</dbReference>
<dbReference type="AlphaFoldDB" id="A0A4S3JGQ5"/>
<feature type="compositionally biased region" description="Polar residues" evidence="1">
    <location>
        <begin position="1"/>
        <end position="10"/>
    </location>
</feature>
<gene>
    <name evidence="2" type="ORF">ATNIH1004_010407</name>
    <name evidence="3" type="ORF">EYZ11_005939</name>
</gene>
<feature type="compositionally biased region" description="Polar residues" evidence="1">
    <location>
        <begin position="397"/>
        <end position="408"/>
    </location>
</feature>
<feature type="region of interest" description="Disordered" evidence="1">
    <location>
        <begin position="309"/>
        <end position="475"/>
    </location>
</feature>
<dbReference type="GO" id="GO:0003688">
    <property type="term" value="F:DNA replication origin binding"/>
    <property type="evidence" value="ECO:0007669"/>
    <property type="project" value="TreeGrafter"/>
</dbReference>
<reference evidence="2 5" key="2">
    <citation type="submission" date="2019-08" db="EMBL/GenBank/DDBJ databases">
        <title>The genome sequence of a newly discovered highly antifungal drug resistant Aspergillus species, Aspergillus tanneri NIH 1004.</title>
        <authorList>
            <person name="Mounaud S."/>
            <person name="Singh I."/>
            <person name="Joardar V."/>
            <person name="Pakala S."/>
            <person name="Pakala S."/>
            <person name="Venepally P."/>
            <person name="Chung J.K."/>
            <person name="Losada L."/>
            <person name="Nierman W.C."/>
        </authorList>
    </citation>
    <scope>NUCLEOTIDE SEQUENCE [LARGE SCALE GENOMIC DNA]</scope>
    <source>
        <strain evidence="2 5">NIH1004</strain>
    </source>
</reference>
<evidence type="ECO:0000256" key="1">
    <source>
        <dbReference type="SAM" id="MobiDB-lite"/>
    </source>
</evidence>
<dbReference type="RefSeq" id="XP_033423000.1">
    <property type="nucleotide sequence ID" value="XM_033574982.1"/>
</dbReference>
<evidence type="ECO:0008006" key="6">
    <source>
        <dbReference type="Google" id="ProtNLM"/>
    </source>
</evidence>
<comment type="caution">
    <text evidence="3">The sequence shown here is derived from an EMBL/GenBank/DDBJ whole genome shotgun (WGS) entry which is preliminary data.</text>
</comment>
<dbReference type="Pfam" id="PF09441">
    <property type="entry name" value="Abp2"/>
    <property type="match status" value="2"/>
</dbReference>
<evidence type="ECO:0000313" key="4">
    <source>
        <dbReference type="Proteomes" id="UP000308092"/>
    </source>
</evidence>
<dbReference type="Proteomes" id="UP000308092">
    <property type="component" value="Unassembled WGS sequence"/>
</dbReference>
<dbReference type="GeneID" id="54333109"/>
<dbReference type="OrthoDB" id="2104370at2759"/>
<dbReference type="PANTHER" id="PTHR42048">
    <property type="entry name" value="ARS-BINDING PROTEIN 2"/>
    <property type="match status" value="1"/>
</dbReference>
<organism evidence="3 4">
    <name type="scientific">Aspergillus tanneri</name>
    <dbReference type="NCBI Taxonomy" id="1220188"/>
    <lineage>
        <taxon>Eukaryota</taxon>
        <taxon>Fungi</taxon>
        <taxon>Dikarya</taxon>
        <taxon>Ascomycota</taxon>
        <taxon>Pezizomycotina</taxon>
        <taxon>Eurotiomycetes</taxon>
        <taxon>Eurotiomycetidae</taxon>
        <taxon>Eurotiales</taxon>
        <taxon>Aspergillaceae</taxon>
        <taxon>Aspergillus</taxon>
        <taxon>Aspergillus subgen. Circumdati</taxon>
    </lineage>
</organism>
<dbReference type="STRING" id="1220188.A0A4S3JGQ5"/>